<dbReference type="SUPFAM" id="SSF81901">
    <property type="entry name" value="HCP-like"/>
    <property type="match status" value="5"/>
</dbReference>
<feature type="region of interest" description="Disordered" evidence="1">
    <location>
        <begin position="653"/>
        <end position="708"/>
    </location>
</feature>
<reference evidence="2 3" key="1">
    <citation type="submission" date="2020-08" db="EMBL/GenBank/DDBJ databases">
        <title>Genome sequencing of Purple Non-Sulfur Bacteria from various extreme environments.</title>
        <authorList>
            <person name="Mayer M."/>
        </authorList>
    </citation>
    <scope>NUCLEOTIDE SEQUENCE [LARGE SCALE GENOMIC DNA]</scope>
    <source>
        <strain evidence="2 3">JA135</strain>
    </source>
</reference>
<dbReference type="AlphaFoldDB" id="A0A7W6RZX7"/>
<evidence type="ECO:0000313" key="2">
    <source>
        <dbReference type="EMBL" id="MBB4285835.1"/>
    </source>
</evidence>
<name>A0A7W6RZX7_9PROT</name>
<sequence length="708" mass="72969">MLSLPGLLAGCGTASDGFLARGVAGHHYIEGARRNLEGQVEAARDAWTRAAEAGHAKAQFQLAHLYGSDVLGPRDQARALAYARRAAKDGFAPAAHYVGMTLLYGWGGLDKDPAAAEPFLRRAVDADIDRARADLGTLLLDRAGDGRDAAAAADRAEGLALLTAAVDAGEPTAGLHLGEALMAGTHTARDPGRAADLLTAAVEAGEYRAALPLARLHRLGDGVPENPAAALALLDRVEAEAPAYVRVRLGRALLDPDDPLPLDPARARRVLQRAADEGRVSAHVVLGKLLAEGAPGLPPDPAAALAHLRTAAEAGNGEATRYMGRLLQDQGRADDAIRWFLEAADRGHDHAAVEAARLLLKRGDAAAARQAVALLGGVAPRHTPAAIQLARVARDGVDGVLPPDPVMARRWLQHVRETGSAKAAAQATNDLARLVLRGQGGPPAPQQAAALFREAARGGHAWAALELGRLFEDGAGPLPADPQAAWAWYTEAAARGVAQAHTALARILVRDGRGPDTLRQAFAHFAKAAEGGHDWALYEAGKAAERGAAGLPADPAMARAWYEQAAAQGVDAAPGALASLYERGLGVPRDDGRALALYQLGARAGNAWATYKVGLLLAEGRGAAADPMAARAWLHTAAAAGVDQATAALARLDGNGDDTGRTAAAGPDAGTAGDGPRGSPSDDHTGTPGPEPTGPDLRIPVTTPQPES</sequence>
<dbReference type="InterPro" id="IPR050767">
    <property type="entry name" value="Sel1_AlgK"/>
</dbReference>
<dbReference type="RefSeq" id="WP_184433731.1">
    <property type="nucleotide sequence ID" value="NZ_JACIGI010000010.1"/>
</dbReference>
<evidence type="ECO:0008006" key="4">
    <source>
        <dbReference type="Google" id="ProtNLM"/>
    </source>
</evidence>
<accession>A0A7W6RZX7</accession>
<evidence type="ECO:0000256" key="1">
    <source>
        <dbReference type="SAM" id="MobiDB-lite"/>
    </source>
</evidence>
<dbReference type="EMBL" id="JACIGI010000010">
    <property type="protein sequence ID" value="MBB4285835.1"/>
    <property type="molecule type" value="Genomic_DNA"/>
</dbReference>
<dbReference type="InterPro" id="IPR011990">
    <property type="entry name" value="TPR-like_helical_dom_sf"/>
</dbReference>
<gene>
    <name evidence="2" type="ORF">GGD88_001555</name>
</gene>
<dbReference type="Gene3D" id="1.25.40.10">
    <property type="entry name" value="Tetratricopeptide repeat domain"/>
    <property type="match status" value="2"/>
</dbReference>
<protein>
    <recommendedName>
        <fullName evidence="4">Sel1 repeat family protein</fullName>
    </recommendedName>
</protein>
<feature type="compositionally biased region" description="Low complexity" evidence="1">
    <location>
        <begin position="661"/>
        <end position="671"/>
    </location>
</feature>
<dbReference type="SMART" id="SM00671">
    <property type="entry name" value="SEL1"/>
    <property type="match status" value="13"/>
</dbReference>
<dbReference type="PANTHER" id="PTHR11102:SF160">
    <property type="entry name" value="ERAD-ASSOCIATED E3 UBIQUITIN-PROTEIN LIGASE COMPONENT HRD3"/>
    <property type="match status" value="1"/>
</dbReference>
<dbReference type="Pfam" id="PF08238">
    <property type="entry name" value="Sel1"/>
    <property type="match status" value="14"/>
</dbReference>
<evidence type="ECO:0000313" key="3">
    <source>
        <dbReference type="Proteomes" id="UP000555728"/>
    </source>
</evidence>
<dbReference type="InterPro" id="IPR006597">
    <property type="entry name" value="Sel1-like"/>
</dbReference>
<dbReference type="Proteomes" id="UP000555728">
    <property type="component" value="Unassembled WGS sequence"/>
</dbReference>
<keyword evidence="3" id="KW-1185">Reference proteome</keyword>
<comment type="caution">
    <text evidence="2">The sequence shown here is derived from an EMBL/GenBank/DDBJ whole genome shotgun (WGS) entry which is preliminary data.</text>
</comment>
<dbReference type="PANTHER" id="PTHR11102">
    <property type="entry name" value="SEL-1-LIKE PROTEIN"/>
    <property type="match status" value="1"/>
</dbReference>
<organism evidence="2 3">
    <name type="scientific">Roseospira goensis</name>
    <dbReference type="NCBI Taxonomy" id="391922"/>
    <lineage>
        <taxon>Bacteria</taxon>
        <taxon>Pseudomonadati</taxon>
        <taxon>Pseudomonadota</taxon>
        <taxon>Alphaproteobacteria</taxon>
        <taxon>Rhodospirillales</taxon>
        <taxon>Rhodospirillaceae</taxon>
        <taxon>Roseospira</taxon>
    </lineage>
</organism>
<proteinExistence type="predicted"/>